<evidence type="ECO:0000313" key="3">
    <source>
        <dbReference type="Proteomes" id="UP001187192"/>
    </source>
</evidence>
<accession>A0AA88DE74</accession>
<evidence type="ECO:0000256" key="1">
    <source>
        <dbReference type="SAM" id="MobiDB-lite"/>
    </source>
</evidence>
<dbReference type="AlphaFoldDB" id="A0AA88DE74"/>
<keyword evidence="3" id="KW-1185">Reference proteome</keyword>
<proteinExistence type="predicted"/>
<sequence length="225" mass="24785">MGKGKKHIDQQSTGIGTCTPVISSPYSSSSSNLNKQVSATNRNEDVGASGFFSPSVFGNIPSVSEVEFAISVLRTFIQAVTSCRSESNWLVQMLDGHTSRILMACGLRRVYEAFQLLEIDPSVKATSQEQAGLTVLRWSNCPQVVRLIATKANLICTSVNFSVYMRKMNSRLPSFQSLRTRQETLEEPVFNKLTTIEETLTVHSLCLPNCQAREVALITATSELQ</sequence>
<gene>
    <name evidence="2" type="ORF">TIFTF001_025469</name>
</gene>
<feature type="region of interest" description="Disordered" evidence="1">
    <location>
        <begin position="1"/>
        <end position="21"/>
    </location>
</feature>
<name>A0AA88DE74_FICCA</name>
<comment type="caution">
    <text evidence="2">The sequence shown here is derived from an EMBL/GenBank/DDBJ whole genome shotgun (WGS) entry which is preliminary data.</text>
</comment>
<evidence type="ECO:0000313" key="2">
    <source>
        <dbReference type="EMBL" id="GMN56348.1"/>
    </source>
</evidence>
<reference evidence="2" key="1">
    <citation type="submission" date="2023-07" db="EMBL/GenBank/DDBJ databases">
        <title>draft genome sequence of fig (Ficus carica).</title>
        <authorList>
            <person name="Takahashi T."/>
            <person name="Nishimura K."/>
        </authorList>
    </citation>
    <scope>NUCLEOTIDE SEQUENCE</scope>
</reference>
<dbReference type="EMBL" id="BTGU01000063">
    <property type="protein sequence ID" value="GMN56348.1"/>
    <property type="molecule type" value="Genomic_DNA"/>
</dbReference>
<feature type="compositionally biased region" description="Polar residues" evidence="1">
    <location>
        <begin position="10"/>
        <end position="21"/>
    </location>
</feature>
<dbReference type="Proteomes" id="UP001187192">
    <property type="component" value="Unassembled WGS sequence"/>
</dbReference>
<organism evidence="2 3">
    <name type="scientific">Ficus carica</name>
    <name type="common">Common fig</name>
    <dbReference type="NCBI Taxonomy" id="3494"/>
    <lineage>
        <taxon>Eukaryota</taxon>
        <taxon>Viridiplantae</taxon>
        <taxon>Streptophyta</taxon>
        <taxon>Embryophyta</taxon>
        <taxon>Tracheophyta</taxon>
        <taxon>Spermatophyta</taxon>
        <taxon>Magnoliopsida</taxon>
        <taxon>eudicotyledons</taxon>
        <taxon>Gunneridae</taxon>
        <taxon>Pentapetalae</taxon>
        <taxon>rosids</taxon>
        <taxon>fabids</taxon>
        <taxon>Rosales</taxon>
        <taxon>Moraceae</taxon>
        <taxon>Ficeae</taxon>
        <taxon>Ficus</taxon>
    </lineage>
</organism>
<protein>
    <submittedName>
        <fullName evidence="2">Uncharacterized protein</fullName>
    </submittedName>
</protein>